<dbReference type="EMBL" id="FUZP01000002">
    <property type="protein sequence ID" value="SKC59677.1"/>
    <property type="molecule type" value="Genomic_DNA"/>
</dbReference>
<comment type="similarity">
    <text evidence="1 4 7">Belongs to the tRNA pseudouridine synthase TruA family.</text>
</comment>
<keyword evidence="2 4" id="KW-0819">tRNA processing</keyword>
<dbReference type="PANTHER" id="PTHR11142:SF0">
    <property type="entry name" value="TRNA PSEUDOURIDINE SYNTHASE-LIKE 1"/>
    <property type="match status" value="1"/>
</dbReference>
<evidence type="ECO:0000259" key="8">
    <source>
        <dbReference type="Pfam" id="PF01416"/>
    </source>
</evidence>
<gene>
    <name evidence="4" type="primary">truA</name>
    <name evidence="9" type="ORF">SAMN06309945_1985</name>
</gene>
<protein>
    <recommendedName>
        <fullName evidence="4">tRNA pseudouridine synthase A</fullName>
        <ecNumber evidence="4">5.4.99.12</ecNumber>
    </recommendedName>
    <alternativeName>
        <fullName evidence="4">tRNA pseudouridine(38-40) synthase</fullName>
    </alternativeName>
    <alternativeName>
        <fullName evidence="4">tRNA pseudouridylate synthase I</fullName>
    </alternativeName>
    <alternativeName>
        <fullName evidence="4">tRNA-uridine isomerase I</fullName>
    </alternativeName>
</protein>
<dbReference type="PANTHER" id="PTHR11142">
    <property type="entry name" value="PSEUDOURIDYLATE SYNTHASE"/>
    <property type="match status" value="1"/>
</dbReference>
<evidence type="ECO:0000256" key="4">
    <source>
        <dbReference type="HAMAP-Rule" id="MF_00171"/>
    </source>
</evidence>
<evidence type="ECO:0000313" key="10">
    <source>
        <dbReference type="Proteomes" id="UP000190857"/>
    </source>
</evidence>
<sequence>MFLARYDGRMAETRSDGATTRLRLDIAYDGTAFAGWAKQPGLRTVQGVLEEAISRVLGNRGRPIVLTVAGRTDAGVHATGQVAHVDLDDWQLTRFSTSQNDPTVTHDPGHMLLRRANGAIGTYADVLIRRARIVPDGFDARFSALWRRYEYRIADSVSVRNPLDRNPVLWLNETLDVDAMQSAADALVGLHDFAAFCKPREGATTIRTLQEFRWRRDEHGELRAHLQADAFCHSMVRALVGGCVAVGLGRIRVSDLLPLFDQQNRAALFPVMPARGLTFVEVGYPDDAELAERAQLTRQRRTLSGLVDDDDDDE</sequence>
<comment type="caution">
    <text evidence="4">Lacks conserved residue(s) required for the propagation of feature annotation.</text>
</comment>
<feature type="binding site" evidence="4 6">
    <location>
        <position position="149"/>
    </location>
    <ligand>
        <name>substrate</name>
    </ligand>
</feature>
<dbReference type="Proteomes" id="UP000190857">
    <property type="component" value="Unassembled WGS sequence"/>
</dbReference>
<dbReference type="InterPro" id="IPR020097">
    <property type="entry name" value="PsdUridine_synth_TruA_a/b_dom"/>
</dbReference>
<dbReference type="HAMAP" id="MF_00171">
    <property type="entry name" value="TruA"/>
    <property type="match status" value="1"/>
</dbReference>
<dbReference type="InterPro" id="IPR001406">
    <property type="entry name" value="PsdUridine_synth_TruA"/>
</dbReference>
<evidence type="ECO:0000313" key="9">
    <source>
        <dbReference type="EMBL" id="SKC59677.1"/>
    </source>
</evidence>
<feature type="active site" description="Nucleophile" evidence="4 5">
    <location>
        <position position="73"/>
    </location>
</feature>
<feature type="domain" description="Pseudouridine synthase I TruA alpha/beta" evidence="8">
    <location>
        <begin position="27"/>
        <end position="92"/>
    </location>
</feature>
<comment type="function">
    <text evidence="4">Formation of pseudouridine at positions 38, 39 and 40 in the anticodon stem and loop of transfer RNAs.</text>
</comment>
<dbReference type="GO" id="GO:0003723">
    <property type="term" value="F:RNA binding"/>
    <property type="evidence" value="ECO:0007669"/>
    <property type="project" value="InterPro"/>
</dbReference>
<evidence type="ECO:0000256" key="3">
    <source>
        <dbReference type="ARBA" id="ARBA00023235"/>
    </source>
</evidence>
<dbReference type="InterPro" id="IPR020094">
    <property type="entry name" value="TruA/RsuA/RluB/E/F_N"/>
</dbReference>
<dbReference type="SUPFAM" id="SSF55120">
    <property type="entry name" value="Pseudouridine synthase"/>
    <property type="match status" value="1"/>
</dbReference>
<evidence type="ECO:0000256" key="2">
    <source>
        <dbReference type="ARBA" id="ARBA00022694"/>
    </source>
</evidence>
<dbReference type="GO" id="GO:0031119">
    <property type="term" value="P:tRNA pseudouridine synthesis"/>
    <property type="evidence" value="ECO:0007669"/>
    <property type="project" value="UniProtKB-UniRule"/>
</dbReference>
<organism evidence="9 10">
    <name type="scientific">Okibacterium fritillariae</name>
    <dbReference type="NCBI Taxonomy" id="123320"/>
    <lineage>
        <taxon>Bacteria</taxon>
        <taxon>Bacillati</taxon>
        <taxon>Actinomycetota</taxon>
        <taxon>Actinomycetes</taxon>
        <taxon>Micrococcales</taxon>
        <taxon>Microbacteriaceae</taxon>
        <taxon>Okibacterium</taxon>
    </lineage>
</organism>
<keyword evidence="10" id="KW-1185">Reference proteome</keyword>
<feature type="domain" description="Pseudouridine synthase I TruA alpha/beta" evidence="8">
    <location>
        <begin position="183"/>
        <end position="285"/>
    </location>
</feature>
<dbReference type="AlphaFoldDB" id="A0A1T5K7J6"/>
<evidence type="ECO:0000256" key="1">
    <source>
        <dbReference type="ARBA" id="ARBA00009375"/>
    </source>
</evidence>
<dbReference type="EC" id="5.4.99.12" evidence="4"/>
<dbReference type="NCBIfam" id="TIGR00071">
    <property type="entry name" value="hisT_truA"/>
    <property type="match status" value="1"/>
</dbReference>
<accession>A0A1T5K7J6</accession>
<dbReference type="GO" id="GO:0160147">
    <property type="term" value="F:tRNA pseudouridine(38-40) synthase activity"/>
    <property type="evidence" value="ECO:0007669"/>
    <property type="project" value="UniProtKB-EC"/>
</dbReference>
<evidence type="ECO:0000256" key="7">
    <source>
        <dbReference type="RuleBase" id="RU003792"/>
    </source>
</evidence>
<reference evidence="9 10" key="1">
    <citation type="submission" date="2017-02" db="EMBL/GenBank/DDBJ databases">
        <authorList>
            <person name="Peterson S.W."/>
        </authorList>
    </citation>
    <scope>NUCLEOTIDE SEQUENCE [LARGE SCALE GENOMIC DNA]</scope>
    <source>
        <strain evidence="9 10">VKM Ac-2059</strain>
    </source>
</reference>
<evidence type="ECO:0000256" key="6">
    <source>
        <dbReference type="PIRSR" id="PIRSR001430-2"/>
    </source>
</evidence>
<dbReference type="Gene3D" id="3.30.70.660">
    <property type="entry name" value="Pseudouridine synthase I, catalytic domain, C-terminal subdomain"/>
    <property type="match status" value="1"/>
</dbReference>
<dbReference type="InterPro" id="IPR020103">
    <property type="entry name" value="PsdUridine_synth_cat_dom_sf"/>
</dbReference>
<keyword evidence="3 4" id="KW-0413">Isomerase</keyword>
<dbReference type="InterPro" id="IPR020095">
    <property type="entry name" value="PsdUridine_synth_TruA_C"/>
</dbReference>
<dbReference type="PIRSF" id="PIRSF001430">
    <property type="entry name" value="tRNA_psdUrid_synth"/>
    <property type="match status" value="1"/>
</dbReference>
<dbReference type="STRING" id="123320.SAMN06309945_1985"/>
<dbReference type="CDD" id="cd02570">
    <property type="entry name" value="PseudoU_synth_EcTruA"/>
    <property type="match status" value="1"/>
</dbReference>
<dbReference type="Pfam" id="PF01416">
    <property type="entry name" value="PseudoU_synth_1"/>
    <property type="match status" value="2"/>
</dbReference>
<dbReference type="Gene3D" id="3.30.70.580">
    <property type="entry name" value="Pseudouridine synthase I, catalytic domain, N-terminal subdomain"/>
    <property type="match status" value="1"/>
</dbReference>
<proteinExistence type="inferred from homology"/>
<comment type="subunit">
    <text evidence="4">Homodimer.</text>
</comment>
<comment type="catalytic activity">
    <reaction evidence="4 7">
        <text>uridine(38/39/40) in tRNA = pseudouridine(38/39/40) in tRNA</text>
        <dbReference type="Rhea" id="RHEA:22376"/>
        <dbReference type="Rhea" id="RHEA-COMP:10085"/>
        <dbReference type="Rhea" id="RHEA-COMP:10087"/>
        <dbReference type="ChEBI" id="CHEBI:65314"/>
        <dbReference type="ChEBI" id="CHEBI:65315"/>
        <dbReference type="EC" id="5.4.99.12"/>
    </reaction>
</comment>
<evidence type="ECO:0000256" key="5">
    <source>
        <dbReference type="PIRSR" id="PIRSR001430-1"/>
    </source>
</evidence>
<name>A0A1T5K7J6_9MICO</name>